<dbReference type="FunCoup" id="A0A3Q1G0A3">
    <property type="interactions" value="412"/>
</dbReference>
<evidence type="ECO:0000256" key="4">
    <source>
        <dbReference type="SAM" id="MobiDB-lite"/>
    </source>
</evidence>
<proteinExistence type="inferred from homology"/>
<feature type="compositionally biased region" description="Basic and acidic residues" evidence="4">
    <location>
        <begin position="154"/>
        <end position="174"/>
    </location>
</feature>
<dbReference type="SUPFAM" id="SSF53335">
    <property type="entry name" value="S-adenosyl-L-methionine-dependent methyltransferases"/>
    <property type="match status" value="1"/>
</dbReference>
<reference evidence="6" key="2">
    <citation type="submission" date="2025-09" db="UniProtKB">
        <authorList>
            <consortium name="Ensembl"/>
        </authorList>
    </citation>
    <scope>IDENTIFICATION</scope>
</reference>
<dbReference type="Ensembl" id="ENSAPOT00000016584.1">
    <property type="protein sequence ID" value="ENSAPOP00000021332.1"/>
    <property type="gene ID" value="ENSAPOG00000001802.1"/>
</dbReference>
<keyword evidence="2" id="KW-0808">Transferase</keyword>
<feature type="region of interest" description="Disordered" evidence="4">
    <location>
        <begin position="114"/>
        <end position="250"/>
    </location>
</feature>
<dbReference type="PROSITE" id="PS51165">
    <property type="entry name" value="THUMP"/>
    <property type="match status" value="1"/>
</dbReference>
<dbReference type="SUPFAM" id="SSF143437">
    <property type="entry name" value="THUMP domain-like"/>
    <property type="match status" value="1"/>
</dbReference>
<organism evidence="6 7">
    <name type="scientific">Acanthochromis polyacanthus</name>
    <name type="common">spiny chromis</name>
    <dbReference type="NCBI Taxonomy" id="80966"/>
    <lineage>
        <taxon>Eukaryota</taxon>
        <taxon>Metazoa</taxon>
        <taxon>Chordata</taxon>
        <taxon>Craniata</taxon>
        <taxon>Vertebrata</taxon>
        <taxon>Euteleostomi</taxon>
        <taxon>Actinopterygii</taxon>
        <taxon>Neopterygii</taxon>
        <taxon>Teleostei</taxon>
        <taxon>Neoteleostei</taxon>
        <taxon>Acanthomorphata</taxon>
        <taxon>Ovalentaria</taxon>
        <taxon>Pomacentridae</taxon>
        <taxon>Acanthochromis</taxon>
    </lineage>
</organism>
<evidence type="ECO:0000256" key="3">
    <source>
        <dbReference type="PROSITE-ProRule" id="PRU00529"/>
    </source>
</evidence>
<comment type="similarity">
    <text evidence="1">Belongs to the methyltransferase superfamily.</text>
</comment>
<dbReference type="GO" id="GO:0043527">
    <property type="term" value="C:tRNA methyltransferase complex"/>
    <property type="evidence" value="ECO:0007669"/>
    <property type="project" value="UniProtKB-ARBA"/>
</dbReference>
<dbReference type="InterPro" id="IPR029063">
    <property type="entry name" value="SAM-dependent_MTases_sf"/>
</dbReference>
<feature type="compositionally biased region" description="Basic and acidic residues" evidence="4">
    <location>
        <begin position="198"/>
        <end position="217"/>
    </location>
</feature>
<feature type="region of interest" description="Disordered" evidence="4">
    <location>
        <begin position="511"/>
        <end position="534"/>
    </location>
</feature>
<keyword evidence="2" id="KW-0489">Methyltransferase</keyword>
<dbReference type="InterPro" id="IPR000241">
    <property type="entry name" value="RlmKL-like_Mtase"/>
</dbReference>
<dbReference type="PANTHER" id="PTHR14911">
    <property type="entry name" value="THUMP DOMAIN-CONTAINING"/>
    <property type="match status" value="1"/>
</dbReference>
<keyword evidence="7" id="KW-1185">Reference proteome</keyword>
<evidence type="ECO:0000256" key="2">
    <source>
        <dbReference type="ARBA" id="ARBA00022603"/>
    </source>
</evidence>
<dbReference type="FunFam" id="3.40.50.150:FF:000073">
    <property type="entry name" value="THUMP domain containing 3"/>
    <property type="match status" value="1"/>
</dbReference>
<feature type="compositionally biased region" description="Polar residues" evidence="4">
    <location>
        <begin position="118"/>
        <end position="127"/>
    </location>
</feature>
<dbReference type="InterPro" id="IPR004114">
    <property type="entry name" value="THUMP_dom"/>
</dbReference>
<dbReference type="GO" id="GO:0030488">
    <property type="term" value="P:tRNA methylation"/>
    <property type="evidence" value="ECO:0007669"/>
    <property type="project" value="TreeGrafter"/>
</dbReference>
<feature type="compositionally biased region" description="Basic and acidic residues" evidence="4">
    <location>
        <begin position="134"/>
        <end position="145"/>
    </location>
</feature>
<dbReference type="Pfam" id="PF02926">
    <property type="entry name" value="THUMP"/>
    <property type="match status" value="1"/>
</dbReference>
<dbReference type="GeneTree" id="ENSGT00530000063557"/>
<dbReference type="CDD" id="cd02440">
    <property type="entry name" value="AdoMet_MTases"/>
    <property type="match status" value="1"/>
</dbReference>
<feature type="domain" description="THUMP" evidence="5">
    <location>
        <begin position="240"/>
        <end position="350"/>
    </location>
</feature>
<dbReference type="Proteomes" id="UP000257200">
    <property type="component" value="Unplaced"/>
</dbReference>
<name>A0A3Q1G0A3_9TELE</name>
<accession>A0A3Q1G0A3</accession>
<evidence type="ECO:0000259" key="5">
    <source>
        <dbReference type="PROSITE" id="PS51165"/>
    </source>
</evidence>
<dbReference type="PANTHER" id="PTHR14911:SF1">
    <property type="entry name" value="THUMP DOMAIN-CONTAINING PROTEIN 2"/>
    <property type="match status" value="1"/>
</dbReference>
<dbReference type="InParanoid" id="A0A3Q1G0A3"/>
<dbReference type="GO" id="GO:0016423">
    <property type="term" value="F:tRNA (guanine) methyltransferase activity"/>
    <property type="evidence" value="ECO:0007669"/>
    <property type="project" value="TreeGrafter"/>
</dbReference>
<reference evidence="6" key="1">
    <citation type="submission" date="2025-08" db="UniProtKB">
        <authorList>
            <consortium name="Ensembl"/>
        </authorList>
    </citation>
    <scope>IDENTIFICATION</scope>
</reference>
<dbReference type="STRING" id="80966.ENSAPOP00000021332"/>
<feature type="compositionally biased region" description="Polar residues" evidence="4">
    <location>
        <begin position="523"/>
        <end position="534"/>
    </location>
</feature>
<evidence type="ECO:0000256" key="1">
    <source>
        <dbReference type="ARBA" id="ARBA00008361"/>
    </source>
</evidence>
<dbReference type="Gene3D" id="3.40.50.150">
    <property type="entry name" value="Vaccinia Virus protein VP39"/>
    <property type="match status" value="1"/>
</dbReference>
<dbReference type="CDD" id="cd11715">
    <property type="entry name" value="THUMP_AdoMetMT"/>
    <property type="match status" value="1"/>
</dbReference>
<sequence>MAEPRSEEDVIRYFCTAGNGMEPFLMEEVKKKLAAEDVCQLPGKVLFSSSAGIDKISDLKAAERLFLLLKQDSPLRISAHTSSAKAASVLQYRLLGDKNQWTGAVMTWSRLQGELAGSRTTARTPSSALGLMIKIEEGRGSRGKEEEEGSCLVESRKSPEEQREEENGNERLKSGEQNGTRTLEKKRKRNHEEEEEEAERKNVEKGKSAERGRRREEEAETGMDVEFNSYHGTDVNQSTTDLENNVESSSRTMDFTERLQNGMNTCGDKDQTPLIVGKSKPELSSSIPVSFRISCKCTGSLSRCFSAQEVSSVMGAGLSRLLGWKVDLKNPQLEINVYLGDDLCLLGIPLTRSPLAKRSYIKTTGLRSTVAWAMTSLAHIQPGSRVIDPMCGAGTILIEAAQEHEAACFLGLDIDDGQLQKASENTAFAELGHRIHLLKASSLALPLTGSSVDAVICDLPFGRKFGTKTDMATNLPLILAEMERVLCVGGTLVLLLSPQLSFLLKKVLTGPSSHQEAKPPPGTENSPSPSVCATKQQAKASPQLSLLPRLSSLRHEATFRVSLGAIDGLIHKYVKTEC</sequence>
<protein>
    <submittedName>
        <fullName evidence="6">THUMP domain containing 2</fullName>
    </submittedName>
</protein>
<dbReference type="Gene3D" id="3.30.2130.30">
    <property type="match status" value="1"/>
</dbReference>
<dbReference type="AlphaFoldDB" id="A0A3Q1G0A3"/>
<dbReference type="Pfam" id="PF01170">
    <property type="entry name" value="UPF0020"/>
    <property type="match status" value="1"/>
</dbReference>
<evidence type="ECO:0000313" key="6">
    <source>
        <dbReference type="Ensembl" id="ENSAPOP00000021332.1"/>
    </source>
</evidence>
<feature type="compositionally biased region" description="Polar residues" evidence="4">
    <location>
        <begin position="230"/>
        <end position="250"/>
    </location>
</feature>
<keyword evidence="3" id="KW-0694">RNA-binding</keyword>
<evidence type="ECO:0000313" key="7">
    <source>
        <dbReference type="Proteomes" id="UP000257200"/>
    </source>
</evidence>
<dbReference type="GO" id="GO:0003723">
    <property type="term" value="F:RNA binding"/>
    <property type="evidence" value="ECO:0007669"/>
    <property type="project" value="UniProtKB-UniRule"/>
</dbReference>